<keyword evidence="3" id="KW-0804">Transcription</keyword>
<dbReference type="PROSITE" id="PS50043">
    <property type="entry name" value="HTH_LUXR_2"/>
    <property type="match status" value="1"/>
</dbReference>
<keyword evidence="6" id="KW-1185">Reference proteome</keyword>
<protein>
    <submittedName>
        <fullName evidence="5">Transcriptional regulatory protein LiaR</fullName>
    </submittedName>
</protein>
<evidence type="ECO:0000256" key="2">
    <source>
        <dbReference type="ARBA" id="ARBA00023125"/>
    </source>
</evidence>
<accession>A0A0M6Y992</accession>
<organism evidence="5 6">
    <name type="scientific">Roseibium aggregatum</name>
    <dbReference type="NCBI Taxonomy" id="187304"/>
    <lineage>
        <taxon>Bacteria</taxon>
        <taxon>Pseudomonadati</taxon>
        <taxon>Pseudomonadota</taxon>
        <taxon>Alphaproteobacteria</taxon>
        <taxon>Hyphomicrobiales</taxon>
        <taxon>Stappiaceae</taxon>
        <taxon>Roseibium</taxon>
    </lineage>
</organism>
<dbReference type="Pfam" id="PF00196">
    <property type="entry name" value="GerE"/>
    <property type="match status" value="1"/>
</dbReference>
<keyword evidence="2" id="KW-0238">DNA-binding</keyword>
<dbReference type="OrthoDB" id="5914438at2"/>
<dbReference type="Gene3D" id="1.10.10.10">
    <property type="entry name" value="Winged helix-like DNA-binding domain superfamily/Winged helix DNA-binding domain"/>
    <property type="match status" value="1"/>
</dbReference>
<dbReference type="InterPro" id="IPR016032">
    <property type="entry name" value="Sig_transdc_resp-reg_C-effctor"/>
</dbReference>
<dbReference type="AlphaFoldDB" id="A0A0M6Y992"/>
<dbReference type="PRINTS" id="PR00038">
    <property type="entry name" value="HTHLUXR"/>
</dbReference>
<evidence type="ECO:0000259" key="4">
    <source>
        <dbReference type="PROSITE" id="PS50043"/>
    </source>
</evidence>
<dbReference type="STRING" id="187304.B0E33_14105"/>
<dbReference type="EMBL" id="CXST01000003">
    <property type="protein sequence ID" value="CTQ46103.1"/>
    <property type="molecule type" value="Genomic_DNA"/>
</dbReference>
<feature type="domain" description="HTH luxR-type" evidence="4">
    <location>
        <begin position="189"/>
        <end position="254"/>
    </location>
</feature>
<dbReference type="CDD" id="cd06170">
    <property type="entry name" value="LuxR_C_like"/>
    <property type="match status" value="1"/>
</dbReference>
<dbReference type="SUPFAM" id="SSF46894">
    <property type="entry name" value="C-terminal effector domain of the bipartite response regulators"/>
    <property type="match status" value="1"/>
</dbReference>
<dbReference type="PANTHER" id="PTHR44688">
    <property type="entry name" value="DNA-BINDING TRANSCRIPTIONAL ACTIVATOR DEVR_DOSR"/>
    <property type="match status" value="1"/>
</dbReference>
<reference evidence="6" key="1">
    <citation type="submission" date="2015-07" db="EMBL/GenBank/DDBJ databases">
        <authorList>
            <person name="Rodrigo-Torres Lidia"/>
            <person name="Arahal R.David."/>
        </authorList>
    </citation>
    <scope>NUCLEOTIDE SEQUENCE [LARGE SCALE GENOMIC DNA]</scope>
    <source>
        <strain evidence="6">CECT 4801</strain>
    </source>
</reference>
<proteinExistence type="predicted"/>
<gene>
    <name evidence="5" type="primary">liaR_1</name>
    <name evidence="5" type="ORF">LAL4801_04559</name>
</gene>
<name>A0A0M6Y992_9HYPH</name>
<dbReference type="InterPro" id="IPR000792">
    <property type="entry name" value="Tscrpt_reg_LuxR_C"/>
</dbReference>
<dbReference type="Proteomes" id="UP000048926">
    <property type="component" value="Unassembled WGS sequence"/>
</dbReference>
<dbReference type="GO" id="GO:0006355">
    <property type="term" value="P:regulation of DNA-templated transcription"/>
    <property type="evidence" value="ECO:0007669"/>
    <property type="project" value="InterPro"/>
</dbReference>
<dbReference type="PANTHER" id="PTHR44688:SF16">
    <property type="entry name" value="DNA-BINDING TRANSCRIPTIONAL ACTIVATOR DEVR_DOSR"/>
    <property type="match status" value="1"/>
</dbReference>
<evidence type="ECO:0000313" key="5">
    <source>
        <dbReference type="EMBL" id="CTQ46103.1"/>
    </source>
</evidence>
<dbReference type="GO" id="GO:0003677">
    <property type="term" value="F:DNA binding"/>
    <property type="evidence" value="ECO:0007669"/>
    <property type="project" value="UniProtKB-KW"/>
</dbReference>
<evidence type="ECO:0000313" key="6">
    <source>
        <dbReference type="Proteomes" id="UP000048926"/>
    </source>
</evidence>
<evidence type="ECO:0000256" key="1">
    <source>
        <dbReference type="ARBA" id="ARBA00023015"/>
    </source>
</evidence>
<dbReference type="InterPro" id="IPR036388">
    <property type="entry name" value="WH-like_DNA-bd_sf"/>
</dbReference>
<dbReference type="RefSeq" id="WP_055659811.1">
    <property type="nucleotide sequence ID" value="NZ_CXST01000003.1"/>
</dbReference>
<evidence type="ECO:0000256" key="3">
    <source>
        <dbReference type="ARBA" id="ARBA00023163"/>
    </source>
</evidence>
<sequence>MLTTLSGRETNLIFAIMQDMIAIQDARQLRLQLGTRLLDLLEADYFASYVWTRTDGDTDGVFLNMDESNLAAYQHHFQHCDPITPRFRMCRRATHLDQVISREDFLRTEFYNDFLARDGLHQGMNFHAYAATGHLGDLRIWRGAGKETFQQRDLEILNAIGTSFGHALANMQAHERKQRDADPQLRLTAWAGHYGLTCREQDVLCLVSEGKRDREIAAELEISVTTVRTHLKAVFQKSGVTSRAELLASVNTRLSLQ</sequence>
<dbReference type="SMART" id="SM00421">
    <property type="entry name" value="HTH_LUXR"/>
    <property type="match status" value="1"/>
</dbReference>
<keyword evidence="1" id="KW-0805">Transcription regulation</keyword>